<protein>
    <submittedName>
        <fullName evidence="2">Uncharacterized protein</fullName>
    </submittedName>
</protein>
<evidence type="ECO:0000256" key="1">
    <source>
        <dbReference type="SAM" id="MobiDB-lite"/>
    </source>
</evidence>
<gene>
    <name evidence="2" type="ORF">GSOID_T00029733001</name>
</gene>
<reference evidence="2" key="1">
    <citation type="journal article" date="2010" name="Science">
        <title>Plasticity of animal genome architecture unmasked by rapid evolution of a pelagic tunicate.</title>
        <authorList>
            <person name="Denoeud F."/>
            <person name="Henriet S."/>
            <person name="Mungpakdee S."/>
            <person name="Aury J.M."/>
            <person name="Da Silva C."/>
            <person name="Brinkmann H."/>
            <person name="Mikhaleva J."/>
            <person name="Olsen L.C."/>
            <person name="Jubin C."/>
            <person name="Canestro C."/>
            <person name="Bouquet J.M."/>
            <person name="Danks G."/>
            <person name="Poulain J."/>
            <person name="Campsteijn C."/>
            <person name="Adamski M."/>
            <person name="Cross I."/>
            <person name="Yadetie F."/>
            <person name="Muffato M."/>
            <person name="Louis A."/>
            <person name="Butcher S."/>
            <person name="Tsagkogeorga G."/>
            <person name="Konrad A."/>
            <person name="Singh S."/>
            <person name="Jensen M.F."/>
            <person name="Cong E.H."/>
            <person name="Eikeseth-Otteraa H."/>
            <person name="Noel B."/>
            <person name="Anthouard V."/>
            <person name="Porcel B.M."/>
            <person name="Kachouri-Lafond R."/>
            <person name="Nishino A."/>
            <person name="Ugolini M."/>
            <person name="Chourrout P."/>
            <person name="Nishida H."/>
            <person name="Aasland R."/>
            <person name="Huzurbazar S."/>
            <person name="Westhof E."/>
            <person name="Delsuc F."/>
            <person name="Lehrach H."/>
            <person name="Reinhardt R."/>
            <person name="Weissenbach J."/>
            <person name="Roy S.W."/>
            <person name="Artiguenave F."/>
            <person name="Postlethwait J.H."/>
            <person name="Manak J.R."/>
            <person name="Thompson E.M."/>
            <person name="Jaillon O."/>
            <person name="Du Pasquier L."/>
            <person name="Boudinot P."/>
            <person name="Liberles D.A."/>
            <person name="Volff J.N."/>
            <person name="Philippe H."/>
            <person name="Lenhard B."/>
            <person name="Roest Crollius H."/>
            <person name="Wincker P."/>
            <person name="Chourrout D."/>
        </authorList>
    </citation>
    <scope>NUCLEOTIDE SEQUENCE [LARGE SCALE GENOMIC DNA]</scope>
</reference>
<feature type="region of interest" description="Disordered" evidence="1">
    <location>
        <begin position="55"/>
        <end position="77"/>
    </location>
</feature>
<dbReference type="AlphaFoldDB" id="E4YMJ3"/>
<dbReference type="Proteomes" id="UP000011014">
    <property type="component" value="Unassembled WGS sequence"/>
</dbReference>
<proteinExistence type="predicted"/>
<name>E4YMJ3_OIKDI</name>
<sequence length="119" mass="13427">MSDVERKLELEWSRLNEEERQIEALLTVLTGELLKLKEDEKAIRLGIMRDSDRAEQRELNASAHNHSQETAQSEQIPLPDVPFHQVSESLNLRGLAASSSSCLNGETSVTEVITKSERQ</sequence>
<evidence type="ECO:0000313" key="2">
    <source>
        <dbReference type="EMBL" id="CBY36702.1"/>
    </source>
</evidence>
<organism evidence="2">
    <name type="scientific">Oikopleura dioica</name>
    <name type="common">Tunicate</name>
    <dbReference type="NCBI Taxonomy" id="34765"/>
    <lineage>
        <taxon>Eukaryota</taxon>
        <taxon>Metazoa</taxon>
        <taxon>Chordata</taxon>
        <taxon>Tunicata</taxon>
        <taxon>Appendicularia</taxon>
        <taxon>Copelata</taxon>
        <taxon>Oikopleuridae</taxon>
        <taxon>Oikopleura</taxon>
    </lineage>
</organism>
<accession>E4YMJ3</accession>
<feature type="compositionally biased region" description="Polar residues" evidence="1">
    <location>
        <begin position="62"/>
        <end position="75"/>
    </location>
</feature>
<dbReference type="EMBL" id="FN654826">
    <property type="protein sequence ID" value="CBY36702.1"/>
    <property type="molecule type" value="Genomic_DNA"/>
</dbReference>